<dbReference type="GO" id="GO:0006644">
    <property type="term" value="P:phospholipid metabolic process"/>
    <property type="evidence" value="ECO:0007669"/>
    <property type="project" value="TreeGrafter"/>
</dbReference>
<evidence type="ECO:0000313" key="2">
    <source>
        <dbReference type="Proteomes" id="UP000270094"/>
    </source>
</evidence>
<accession>A0A3P7JD88</accession>
<dbReference type="OrthoDB" id="10265800at2759"/>
<dbReference type="Pfam" id="PF00657">
    <property type="entry name" value="Lipase_GDSL"/>
    <property type="match status" value="1"/>
</dbReference>
<dbReference type="PANTHER" id="PTHR21325:SF24">
    <property type="entry name" value="LIPASE_GDSL DOMAIN-CONTAINING PROTEIN"/>
    <property type="match status" value="1"/>
</dbReference>
<dbReference type="InterPro" id="IPR001087">
    <property type="entry name" value="GDSL"/>
</dbReference>
<dbReference type="GO" id="GO:0004620">
    <property type="term" value="F:phospholipase activity"/>
    <property type="evidence" value="ECO:0007669"/>
    <property type="project" value="InterPro"/>
</dbReference>
<sequence>MINMLQAGRAADAEKISELLLDYRGLSLVTGGQLNLTQHATLFNIFSHFSSSLKGGSLGTGPAEDASVAGFNMAVSGSVAGDLLEQAYALVERIKADPTIDFNNDWKFVNIFIGSNDLCFVCQNESIYGAAQYVYNVRSTLLYLRDNLPRTYVNLLPPFHIEILLETHKNNDAFCEDFHR</sequence>
<dbReference type="PANTHER" id="PTHR21325">
    <property type="entry name" value="PHOSPHOLIPASE B, PLB1"/>
    <property type="match status" value="1"/>
</dbReference>
<dbReference type="AlphaFoldDB" id="A0A3P7JD88"/>
<evidence type="ECO:0000313" key="1">
    <source>
        <dbReference type="EMBL" id="VDM83581.1"/>
    </source>
</evidence>
<dbReference type="EMBL" id="UYYB01124051">
    <property type="protein sequence ID" value="VDM83581.1"/>
    <property type="molecule type" value="Genomic_DNA"/>
</dbReference>
<evidence type="ECO:0008006" key="3">
    <source>
        <dbReference type="Google" id="ProtNLM"/>
    </source>
</evidence>
<organism evidence="1 2">
    <name type="scientific">Strongylus vulgaris</name>
    <name type="common">Blood worm</name>
    <dbReference type="NCBI Taxonomy" id="40348"/>
    <lineage>
        <taxon>Eukaryota</taxon>
        <taxon>Metazoa</taxon>
        <taxon>Ecdysozoa</taxon>
        <taxon>Nematoda</taxon>
        <taxon>Chromadorea</taxon>
        <taxon>Rhabditida</taxon>
        <taxon>Rhabditina</taxon>
        <taxon>Rhabditomorpha</taxon>
        <taxon>Strongyloidea</taxon>
        <taxon>Strongylidae</taxon>
        <taxon>Strongylus</taxon>
    </lineage>
</organism>
<proteinExistence type="predicted"/>
<name>A0A3P7JD88_STRVU</name>
<protein>
    <recommendedName>
        <fullName evidence="3">SGNH hydrolase-type esterase domain-containing protein</fullName>
    </recommendedName>
</protein>
<dbReference type="SUPFAM" id="SSF52266">
    <property type="entry name" value="SGNH hydrolase"/>
    <property type="match status" value="1"/>
</dbReference>
<keyword evidence="2" id="KW-1185">Reference proteome</keyword>
<dbReference type="Proteomes" id="UP000270094">
    <property type="component" value="Unassembled WGS sequence"/>
</dbReference>
<reference evidence="1 2" key="1">
    <citation type="submission" date="2018-11" db="EMBL/GenBank/DDBJ databases">
        <authorList>
            <consortium name="Pathogen Informatics"/>
        </authorList>
    </citation>
    <scope>NUCLEOTIDE SEQUENCE [LARGE SCALE GENOMIC DNA]</scope>
</reference>
<gene>
    <name evidence="1" type="ORF">SVUK_LOCUS18579</name>
</gene>
<dbReference type="InterPro" id="IPR038885">
    <property type="entry name" value="PLB1"/>
</dbReference>